<dbReference type="AlphaFoldDB" id="A0A6J8B109"/>
<dbReference type="InterPro" id="IPR011992">
    <property type="entry name" value="EF-hand-dom_pair"/>
</dbReference>
<dbReference type="OrthoDB" id="26525at2759"/>
<feature type="domain" description="EF-hand" evidence="6">
    <location>
        <begin position="197"/>
        <end position="232"/>
    </location>
</feature>
<dbReference type="GO" id="GO:0005737">
    <property type="term" value="C:cytoplasm"/>
    <property type="evidence" value="ECO:0007669"/>
    <property type="project" value="UniProtKB-ARBA"/>
</dbReference>
<protein>
    <recommendedName>
        <fullName evidence="2">Calmodulin</fullName>
    </recommendedName>
</protein>
<feature type="domain" description="EF-hand" evidence="6">
    <location>
        <begin position="302"/>
        <end position="337"/>
    </location>
</feature>
<reference evidence="7 8" key="1">
    <citation type="submission" date="2020-06" db="EMBL/GenBank/DDBJ databases">
        <authorList>
            <person name="Li R."/>
            <person name="Bekaert M."/>
        </authorList>
    </citation>
    <scope>NUCLEOTIDE SEQUENCE [LARGE SCALE GENOMIC DNA]</scope>
    <source>
        <strain evidence="8">wild</strain>
    </source>
</reference>
<dbReference type="SMART" id="SM00054">
    <property type="entry name" value="EFh"/>
    <property type="match status" value="12"/>
</dbReference>
<dbReference type="GO" id="GO:0016460">
    <property type="term" value="C:myosin II complex"/>
    <property type="evidence" value="ECO:0007669"/>
    <property type="project" value="TreeGrafter"/>
</dbReference>
<dbReference type="InterPro" id="IPR018247">
    <property type="entry name" value="EF_Hand_1_Ca_BS"/>
</dbReference>
<keyword evidence="8" id="KW-1185">Reference proteome</keyword>
<feature type="domain" description="EF-hand" evidence="6">
    <location>
        <begin position="43"/>
        <end position="78"/>
    </location>
</feature>
<evidence type="ECO:0000256" key="1">
    <source>
        <dbReference type="ARBA" id="ARBA00009763"/>
    </source>
</evidence>
<sequence>MSNLSEETIAEFKEAFSLFDKDNNGQITSSELGTVMRSLGQNPTNADITEMINEVDSDGSGTINFTEFTNMMGKKMENSNPVEDLREAFKIFDKNNDGKIDPNELKKVMVNIGEKLTDEEANEMIKEADVDGDGKVNYEEFVTMMTSKTAVIKAEHGLTEDQCAHITGVFNWFDKNGDGKIDVKELGLALRLEGLNPTEKEITEMIQKVDIDDDGQINDKEFMKMMEEQVINTDEKSKLQEAFKVFDKNGDGRICASELTEALTSIGEKLSREDINELMKRADIDKNGTICYDEFVVLMTDMNPGKFQEAFTLFDKDGDGTITTKELGTVMRSLGQNPTEAELHDMINEVDADGNGTIDFPEFLTMMAKKMQGSGDDQEELREAFRVFDKDGNGFISAAELRHVMTNLGEKLTDGEVDEMIREADTDGDGQVNYSEFVKMMTHK</sequence>
<evidence type="ECO:0000313" key="8">
    <source>
        <dbReference type="Proteomes" id="UP000507470"/>
    </source>
</evidence>
<feature type="domain" description="EF-hand" evidence="6">
    <location>
        <begin position="234"/>
        <end position="269"/>
    </location>
</feature>
<evidence type="ECO:0000259" key="6">
    <source>
        <dbReference type="PROSITE" id="PS50222"/>
    </source>
</evidence>
<evidence type="ECO:0000256" key="5">
    <source>
        <dbReference type="ARBA" id="ARBA00022837"/>
    </source>
</evidence>
<dbReference type="FunFam" id="1.10.238.10:FF:000034">
    <property type="entry name" value="Calmodulin"/>
    <property type="match status" value="1"/>
</dbReference>
<keyword evidence="5" id="KW-0106">Calcium</keyword>
<dbReference type="InterPro" id="IPR002048">
    <property type="entry name" value="EF_hand_dom"/>
</dbReference>
<feature type="domain" description="EF-hand" evidence="6">
    <location>
        <begin position="270"/>
        <end position="300"/>
    </location>
</feature>
<feature type="domain" description="EF-hand" evidence="6">
    <location>
        <begin position="116"/>
        <end position="151"/>
    </location>
</feature>
<feature type="domain" description="EF-hand" evidence="6">
    <location>
        <begin position="7"/>
        <end position="42"/>
    </location>
</feature>
<feature type="domain" description="EF-hand" evidence="6">
    <location>
        <begin position="376"/>
        <end position="411"/>
    </location>
</feature>
<feature type="domain" description="EF-hand" evidence="6">
    <location>
        <begin position="161"/>
        <end position="196"/>
    </location>
</feature>
<keyword evidence="4" id="KW-0677">Repeat</keyword>
<keyword evidence="3" id="KW-0479">Metal-binding</keyword>
<feature type="domain" description="EF-hand" evidence="6">
    <location>
        <begin position="338"/>
        <end position="373"/>
    </location>
</feature>
<dbReference type="PROSITE" id="PS50222">
    <property type="entry name" value="EF_HAND_2"/>
    <property type="match status" value="12"/>
</dbReference>
<feature type="domain" description="EF-hand" evidence="6">
    <location>
        <begin position="80"/>
        <end position="115"/>
    </location>
</feature>
<proteinExistence type="inferred from homology"/>
<dbReference type="Gene3D" id="1.10.238.10">
    <property type="entry name" value="EF-hand"/>
    <property type="match status" value="7"/>
</dbReference>
<evidence type="ECO:0000256" key="3">
    <source>
        <dbReference type="ARBA" id="ARBA00022723"/>
    </source>
</evidence>
<dbReference type="PANTHER" id="PTHR23048:SF0">
    <property type="entry name" value="CALMODULIN LIKE 3"/>
    <property type="match status" value="1"/>
</dbReference>
<organism evidence="7 8">
    <name type="scientific">Mytilus coruscus</name>
    <name type="common">Sea mussel</name>
    <dbReference type="NCBI Taxonomy" id="42192"/>
    <lineage>
        <taxon>Eukaryota</taxon>
        <taxon>Metazoa</taxon>
        <taxon>Spiralia</taxon>
        <taxon>Lophotrochozoa</taxon>
        <taxon>Mollusca</taxon>
        <taxon>Bivalvia</taxon>
        <taxon>Autobranchia</taxon>
        <taxon>Pteriomorphia</taxon>
        <taxon>Mytilida</taxon>
        <taxon>Mytiloidea</taxon>
        <taxon>Mytilidae</taxon>
        <taxon>Mytilinae</taxon>
        <taxon>Mytilus</taxon>
    </lineage>
</organism>
<dbReference type="FunFam" id="1.10.238.10:FF:000178">
    <property type="entry name" value="Calmodulin-2 A"/>
    <property type="match status" value="2"/>
</dbReference>
<evidence type="ECO:0000313" key="7">
    <source>
        <dbReference type="EMBL" id="CAC5377256.1"/>
    </source>
</evidence>
<dbReference type="PANTHER" id="PTHR23048">
    <property type="entry name" value="MYOSIN LIGHT CHAIN 1, 3"/>
    <property type="match status" value="1"/>
</dbReference>
<dbReference type="Proteomes" id="UP000507470">
    <property type="component" value="Unassembled WGS sequence"/>
</dbReference>
<dbReference type="SUPFAM" id="SSF47473">
    <property type="entry name" value="EF-hand"/>
    <property type="match status" value="3"/>
</dbReference>
<evidence type="ECO:0000256" key="2">
    <source>
        <dbReference type="ARBA" id="ARBA00020786"/>
    </source>
</evidence>
<accession>A0A6J8B109</accession>
<dbReference type="GO" id="GO:0005509">
    <property type="term" value="F:calcium ion binding"/>
    <property type="evidence" value="ECO:0007669"/>
    <property type="project" value="InterPro"/>
</dbReference>
<feature type="domain" description="EF-hand" evidence="6">
    <location>
        <begin position="412"/>
        <end position="444"/>
    </location>
</feature>
<dbReference type="FunFam" id="1.10.238.10:FF:000006">
    <property type="entry name" value="Calmodulin 1"/>
    <property type="match status" value="1"/>
</dbReference>
<evidence type="ECO:0000256" key="4">
    <source>
        <dbReference type="ARBA" id="ARBA00022737"/>
    </source>
</evidence>
<gene>
    <name evidence="7" type="ORF">MCOR_13582</name>
</gene>
<dbReference type="InterPro" id="IPR050230">
    <property type="entry name" value="CALM/Myosin/TropC-like"/>
</dbReference>
<dbReference type="PROSITE" id="PS00018">
    <property type="entry name" value="EF_HAND_1"/>
    <property type="match status" value="11"/>
</dbReference>
<name>A0A6J8B109_MYTCO</name>
<dbReference type="CDD" id="cd00051">
    <property type="entry name" value="EFh"/>
    <property type="match status" value="3"/>
</dbReference>
<dbReference type="Pfam" id="PF13499">
    <property type="entry name" value="EF-hand_7"/>
    <property type="match status" value="6"/>
</dbReference>
<dbReference type="EMBL" id="CACVKT020002298">
    <property type="protein sequence ID" value="CAC5377256.1"/>
    <property type="molecule type" value="Genomic_DNA"/>
</dbReference>
<comment type="similarity">
    <text evidence="1">Belongs to the calmodulin family.</text>
</comment>